<keyword evidence="7" id="KW-1185">Reference proteome</keyword>
<evidence type="ECO:0000259" key="5">
    <source>
        <dbReference type="PROSITE" id="PS50948"/>
    </source>
</evidence>
<dbReference type="Gene3D" id="2.90.10.30">
    <property type="match status" value="1"/>
</dbReference>
<evidence type="ECO:0000256" key="3">
    <source>
        <dbReference type="SAM" id="SignalP"/>
    </source>
</evidence>
<evidence type="ECO:0000256" key="1">
    <source>
        <dbReference type="ARBA" id="ARBA00022729"/>
    </source>
</evidence>
<dbReference type="InterPro" id="IPR000858">
    <property type="entry name" value="S_locus_glycoprot_dom"/>
</dbReference>
<dbReference type="EMBL" id="CM026427">
    <property type="protein sequence ID" value="KAG0570880.1"/>
    <property type="molecule type" value="Genomic_DNA"/>
</dbReference>
<dbReference type="PROSITE" id="PS50927">
    <property type="entry name" value="BULB_LECTIN"/>
    <property type="match status" value="1"/>
</dbReference>
<keyword evidence="1 3" id="KW-0732">Signal</keyword>
<dbReference type="PANTHER" id="PTHR47976">
    <property type="entry name" value="G-TYPE LECTIN S-RECEPTOR-LIKE SERINE/THREONINE-PROTEIN KINASE SD2-5"/>
    <property type="match status" value="1"/>
</dbReference>
<proteinExistence type="predicted"/>
<organism evidence="6 7">
    <name type="scientific">Ceratodon purpureus</name>
    <name type="common">Fire moss</name>
    <name type="synonym">Dicranum purpureum</name>
    <dbReference type="NCBI Taxonomy" id="3225"/>
    <lineage>
        <taxon>Eukaryota</taxon>
        <taxon>Viridiplantae</taxon>
        <taxon>Streptophyta</taxon>
        <taxon>Embryophyta</taxon>
        <taxon>Bryophyta</taxon>
        <taxon>Bryophytina</taxon>
        <taxon>Bryopsida</taxon>
        <taxon>Dicranidae</taxon>
        <taxon>Pseudoditrichales</taxon>
        <taxon>Ditrichaceae</taxon>
        <taxon>Ceratodon</taxon>
    </lineage>
</organism>
<evidence type="ECO:0000256" key="2">
    <source>
        <dbReference type="ARBA" id="ARBA00023157"/>
    </source>
</evidence>
<comment type="caution">
    <text evidence="6">The sequence shown here is derived from an EMBL/GenBank/DDBJ whole genome shotgun (WGS) entry which is preliminary data.</text>
</comment>
<name>A0A8T0HJB3_CERPU</name>
<reference evidence="6 7" key="1">
    <citation type="submission" date="2020-06" db="EMBL/GenBank/DDBJ databases">
        <title>WGS assembly of Ceratodon purpureus strain R40.</title>
        <authorList>
            <person name="Carey S.B."/>
            <person name="Jenkins J."/>
            <person name="Shu S."/>
            <person name="Lovell J.T."/>
            <person name="Sreedasyam A."/>
            <person name="Maumus F."/>
            <person name="Tiley G.P."/>
            <person name="Fernandez-Pozo N."/>
            <person name="Barry K."/>
            <person name="Chen C."/>
            <person name="Wang M."/>
            <person name="Lipzen A."/>
            <person name="Daum C."/>
            <person name="Saski C.A."/>
            <person name="Payton A.C."/>
            <person name="Mcbreen J.C."/>
            <person name="Conrad R.E."/>
            <person name="Kollar L.M."/>
            <person name="Olsson S."/>
            <person name="Huttunen S."/>
            <person name="Landis J.B."/>
            <person name="Wickett N.J."/>
            <person name="Johnson M.G."/>
            <person name="Rensing S.A."/>
            <person name="Grimwood J."/>
            <person name="Schmutz J."/>
            <person name="Mcdaniel S.F."/>
        </authorList>
    </citation>
    <scope>NUCLEOTIDE SEQUENCE [LARGE SCALE GENOMIC DNA]</scope>
    <source>
        <strain evidence="6 7">R40</strain>
    </source>
</reference>
<feature type="domain" description="Bulb-type lectin" evidence="4">
    <location>
        <begin position="38"/>
        <end position="167"/>
    </location>
</feature>
<evidence type="ECO:0000259" key="4">
    <source>
        <dbReference type="PROSITE" id="PS50927"/>
    </source>
</evidence>
<dbReference type="Proteomes" id="UP000822688">
    <property type="component" value="Chromosome 6"/>
</dbReference>
<dbReference type="InterPro" id="IPR051343">
    <property type="entry name" value="G-type_lectin_kinases/EP1-like"/>
</dbReference>
<protein>
    <recommendedName>
        <fullName evidence="8">Apple domain-containing protein</fullName>
    </recommendedName>
</protein>
<dbReference type="InterPro" id="IPR003609">
    <property type="entry name" value="Pan_app"/>
</dbReference>
<evidence type="ECO:0008006" key="8">
    <source>
        <dbReference type="Google" id="ProtNLM"/>
    </source>
</evidence>
<feature type="signal peptide" evidence="3">
    <location>
        <begin position="1"/>
        <end position="29"/>
    </location>
</feature>
<dbReference type="PROSITE" id="PS50948">
    <property type="entry name" value="PAN"/>
    <property type="match status" value="1"/>
</dbReference>
<accession>A0A8T0HJB3</accession>
<dbReference type="AlphaFoldDB" id="A0A8T0HJB3"/>
<feature type="domain" description="Apple" evidence="5">
    <location>
        <begin position="358"/>
        <end position="438"/>
    </location>
</feature>
<dbReference type="SUPFAM" id="SSF51110">
    <property type="entry name" value="alpha-D-mannose-specific plant lectins"/>
    <property type="match status" value="1"/>
</dbReference>
<evidence type="ECO:0000313" key="6">
    <source>
        <dbReference type="EMBL" id="KAG0570880.1"/>
    </source>
</evidence>
<gene>
    <name evidence="6" type="ORF">KC19_6G194400</name>
</gene>
<dbReference type="GO" id="GO:0048544">
    <property type="term" value="P:recognition of pollen"/>
    <property type="evidence" value="ECO:0007669"/>
    <property type="project" value="InterPro"/>
</dbReference>
<dbReference type="Pfam" id="PF00954">
    <property type="entry name" value="S_locus_glycop"/>
    <property type="match status" value="1"/>
</dbReference>
<dbReference type="InterPro" id="IPR036426">
    <property type="entry name" value="Bulb-type_lectin_dom_sf"/>
</dbReference>
<sequence length="438" mass="47638">MAMEGRMWKLVVVVAVVVVAALVAEVGNAQSSPTAPVSRTAPYSKTITAGKNAVPAVVVMTQNYIVSLEGNPCAITIRHLFNNQVAHLLWTANYYVGSVAGATKCTLTLTSSGDLQLLALVKGVNKMLWNSKTAGKGIVKMALENKFDSGDLQLLTAKNEIKYRSFDVKEFAILPTQKLSPGETLVAPNVFFAEDNPQILFSGKRYFLKLQGGDLALFSNFGQGLKQYWSLKKTLAKNVDLSQVAYASIVTSVGGIGLFKNDGKVVWTSGKIGIITSNPHDTYFGVDPDGNLRTYALVKGQFWSRDFVAIPNLCDLPNACGQYGVCSNNKCSCLQFWVPNDPKDPTKGCRTQAPMEACGSGQQQFLYFTGYDQVYNKYATGLKLSKAACETKCYGSQPECGNCSAYFYDANTGTCYLTNEVHSLQKVSDSKKTFQVKV</sequence>
<keyword evidence="2" id="KW-1015">Disulfide bond</keyword>
<feature type="chain" id="PRO_5035901455" description="Apple domain-containing protein" evidence="3">
    <location>
        <begin position="30"/>
        <end position="438"/>
    </location>
</feature>
<dbReference type="InterPro" id="IPR001480">
    <property type="entry name" value="Bulb-type_lectin_dom"/>
</dbReference>
<evidence type="ECO:0000313" key="7">
    <source>
        <dbReference type="Proteomes" id="UP000822688"/>
    </source>
</evidence>